<organism evidence="15 16">
    <name type="scientific">Pseudohalioglobus lutimaris</name>
    <dbReference type="NCBI Taxonomy" id="1737061"/>
    <lineage>
        <taxon>Bacteria</taxon>
        <taxon>Pseudomonadati</taxon>
        <taxon>Pseudomonadota</taxon>
        <taxon>Gammaproteobacteria</taxon>
        <taxon>Cellvibrionales</taxon>
        <taxon>Halieaceae</taxon>
        <taxon>Pseudohalioglobus</taxon>
    </lineage>
</organism>
<dbReference type="InterPro" id="IPR012910">
    <property type="entry name" value="Plug_dom"/>
</dbReference>
<evidence type="ECO:0000256" key="7">
    <source>
        <dbReference type="ARBA" id="ARBA00023065"/>
    </source>
</evidence>
<dbReference type="RefSeq" id="WP_101517888.1">
    <property type="nucleotide sequence ID" value="NZ_PKUS01000008.1"/>
</dbReference>
<evidence type="ECO:0000256" key="1">
    <source>
        <dbReference type="ARBA" id="ARBA00004571"/>
    </source>
</evidence>
<comment type="caution">
    <text evidence="15">The sequence shown here is derived from an EMBL/GenBank/DDBJ whole genome shotgun (WGS) entry which is preliminary data.</text>
</comment>
<evidence type="ECO:0000256" key="5">
    <source>
        <dbReference type="ARBA" id="ARBA00022692"/>
    </source>
</evidence>
<dbReference type="AlphaFoldDB" id="A0A2N5X3Y2"/>
<gene>
    <name evidence="15" type="ORF">C0039_09050</name>
</gene>
<reference evidence="15 16" key="1">
    <citation type="submission" date="2018-01" db="EMBL/GenBank/DDBJ databases">
        <title>The draft genome sequence of Halioglobus lutimaris HF004.</title>
        <authorList>
            <person name="Du Z.-J."/>
            <person name="Shi M.-J."/>
        </authorList>
    </citation>
    <scope>NUCLEOTIDE SEQUENCE [LARGE SCALE GENOMIC DNA]</scope>
    <source>
        <strain evidence="15 16">HF004</strain>
    </source>
</reference>
<dbReference type="InterPro" id="IPR036942">
    <property type="entry name" value="Beta-barrel_TonB_sf"/>
</dbReference>
<sequence>MKFATATNQLTGAPFSYARSFLCTAVVLGSMVPGVASVYAQETAGALEEVIVTARRRSESLQDVPVSVTSFSQADIEAIGITDVAALSELTPNLIVQPNTGGNDGVLICMRGLCRTDFTITEDPMVGIYLDGVYVGKSIGSLFDVTELERVEVLRGPQGTLYGKNTLGGAVLLHTRKPSGEWGGTATLTAGNFDRLDAKGFIEFPITDTLAGSLSYLYKSRDPFVENTMGDDRWSEDNQAIHAALRWLPGDTVTIDYAFDWQEKDEEPLASQIVSATGEVGGFGLGDLFAQDVRPDYADKVRTFGASHSEVDMMAHSLTMNFELQDRGGLEGMAVKSITGYREVDNDMLNNSSGASSPFIYSNDIFDYDAFSQEVQFSGSFGNGFGDIVLGAFYFNEEGTYTNNQEINAFAAHVEYLTEIDNTSWALFTEVTMHLTDRLALSAGLRYTDEEREQNHTVTDIPSGFVFLNTYTQTFGGFPQAYPTKVDATNTSPRLSISYDLGEDVMAYATYAKGFKSGGFNARSATPLQWGPYDDMEVDSYEVGVKSMLWDNRIRLNATAFYEELSDMQSQVNAVDPSNQQSGFSSVIQNAADATVAGFELEFIAQLTPDLNVNVGYGYTDADYDTFSSFDPISGAISDISDDRAFEFTPENNYHVSVSYAFPQFTDNGRLYGRVDWSGQSKIHVTPKVSGNDDLTQSSYDVLNARLTYGDIAIGDGTLAIAAWVKNATDEEYRIGGYEVDGGDPAFGGIGRVAIGQFGEPRTYGVDVIYRFGTLQ</sequence>
<name>A0A2N5X3Y2_9GAMM</name>
<comment type="similarity">
    <text evidence="11 12">Belongs to the TonB-dependent receptor family.</text>
</comment>
<accession>A0A2N5X3Y2</accession>
<evidence type="ECO:0000313" key="15">
    <source>
        <dbReference type="EMBL" id="PLW69199.1"/>
    </source>
</evidence>
<dbReference type="Proteomes" id="UP000235005">
    <property type="component" value="Unassembled WGS sequence"/>
</dbReference>
<evidence type="ECO:0000256" key="3">
    <source>
        <dbReference type="ARBA" id="ARBA00022452"/>
    </source>
</evidence>
<dbReference type="SUPFAM" id="SSF56935">
    <property type="entry name" value="Porins"/>
    <property type="match status" value="1"/>
</dbReference>
<keyword evidence="8 12" id="KW-0798">TonB box</keyword>
<dbReference type="InterPro" id="IPR039426">
    <property type="entry name" value="TonB-dep_rcpt-like"/>
</dbReference>
<evidence type="ECO:0000313" key="16">
    <source>
        <dbReference type="Proteomes" id="UP000235005"/>
    </source>
</evidence>
<evidence type="ECO:0000256" key="8">
    <source>
        <dbReference type="ARBA" id="ARBA00023077"/>
    </source>
</evidence>
<dbReference type="GO" id="GO:0006826">
    <property type="term" value="P:iron ion transport"/>
    <property type="evidence" value="ECO:0007669"/>
    <property type="project" value="UniProtKB-KW"/>
</dbReference>
<keyword evidence="6" id="KW-0408">Iron</keyword>
<evidence type="ECO:0000256" key="11">
    <source>
        <dbReference type="PROSITE-ProRule" id="PRU01360"/>
    </source>
</evidence>
<evidence type="ECO:0000256" key="12">
    <source>
        <dbReference type="RuleBase" id="RU003357"/>
    </source>
</evidence>
<keyword evidence="2 11" id="KW-0813">Transport</keyword>
<keyword evidence="7" id="KW-0406">Ion transport</keyword>
<evidence type="ECO:0000256" key="2">
    <source>
        <dbReference type="ARBA" id="ARBA00022448"/>
    </source>
</evidence>
<dbReference type="InterPro" id="IPR000531">
    <property type="entry name" value="Beta-barrel_TonB"/>
</dbReference>
<protein>
    <recommendedName>
        <fullName evidence="17">TonB-dependent receptor</fullName>
    </recommendedName>
</protein>
<evidence type="ECO:0000256" key="6">
    <source>
        <dbReference type="ARBA" id="ARBA00023004"/>
    </source>
</evidence>
<dbReference type="GO" id="GO:0009279">
    <property type="term" value="C:cell outer membrane"/>
    <property type="evidence" value="ECO:0007669"/>
    <property type="project" value="UniProtKB-SubCell"/>
</dbReference>
<dbReference type="CDD" id="cd01347">
    <property type="entry name" value="ligand_gated_channel"/>
    <property type="match status" value="1"/>
</dbReference>
<keyword evidence="10 11" id="KW-0998">Cell outer membrane</keyword>
<evidence type="ECO:0000259" key="14">
    <source>
        <dbReference type="Pfam" id="PF07715"/>
    </source>
</evidence>
<feature type="domain" description="TonB-dependent receptor-like beta-barrel" evidence="13">
    <location>
        <begin position="271"/>
        <end position="727"/>
    </location>
</feature>
<dbReference type="Gene3D" id="2.40.170.20">
    <property type="entry name" value="TonB-dependent receptor, beta-barrel domain"/>
    <property type="match status" value="1"/>
</dbReference>
<dbReference type="PROSITE" id="PS52016">
    <property type="entry name" value="TONB_DEPENDENT_REC_3"/>
    <property type="match status" value="1"/>
</dbReference>
<dbReference type="Pfam" id="PF07715">
    <property type="entry name" value="Plug"/>
    <property type="match status" value="1"/>
</dbReference>
<keyword evidence="16" id="KW-1185">Reference proteome</keyword>
<keyword evidence="5 11" id="KW-0812">Transmembrane</keyword>
<keyword evidence="3 11" id="KW-1134">Transmembrane beta strand</keyword>
<evidence type="ECO:0008006" key="17">
    <source>
        <dbReference type="Google" id="ProtNLM"/>
    </source>
</evidence>
<evidence type="ECO:0000256" key="10">
    <source>
        <dbReference type="ARBA" id="ARBA00023237"/>
    </source>
</evidence>
<dbReference type="EMBL" id="PKUS01000008">
    <property type="protein sequence ID" value="PLW69199.1"/>
    <property type="molecule type" value="Genomic_DNA"/>
</dbReference>
<dbReference type="PANTHER" id="PTHR32552">
    <property type="entry name" value="FERRICHROME IRON RECEPTOR-RELATED"/>
    <property type="match status" value="1"/>
</dbReference>
<dbReference type="PANTHER" id="PTHR32552:SF81">
    <property type="entry name" value="TONB-DEPENDENT OUTER MEMBRANE RECEPTOR"/>
    <property type="match status" value="1"/>
</dbReference>
<evidence type="ECO:0000259" key="13">
    <source>
        <dbReference type="Pfam" id="PF00593"/>
    </source>
</evidence>
<proteinExistence type="inferred from homology"/>
<dbReference type="OrthoDB" id="7051185at2"/>
<dbReference type="Pfam" id="PF00593">
    <property type="entry name" value="TonB_dep_Rec_b-barrel"/>
    <property type="match status" value="1"/>
</dbReference>
<keyword evidence="9 11" id="KW-0472">Membrane</keyword>
<keyword evidence="4" id="KW-0410">Iron transport</keyword>
<comment type="subcellular location">
    <subcellularLocation>
        <location evidence="1 11">Cell outer membrane</location>
        <topology evidence="1 11">Multi-pass membrane protein</topology>
    </subcellularLocation>
</comment>
<evidence type="ECO:0000256" key="4">
    <source>
        <dbReference type="ARBA" id="ARBA00022496"/>
    </source>
</evidence>
<evidence type="ECO:0000256" key="9">
    <source>
        <dbReference type="ARBA" id="ARBA00023136"/>
    </source>
</evidence>
<feature type="domain" description="TonB-dependent receptor plug" evidence="14">
    <location>
        <begin position="61"/>
        <end position="170"/>
    </location>
</feature>